<keyword evidence="4" id="KW-1185">Reference proteome</keyword>
<reference evidence="3 4" key="1">
    <citation type="submission" date="2018-04" db="EMBL/GenBank/DDBJ databases">
        <title>Pelagivirga bohaiensis gen. nov., sp. nov., a bacterium isolated from the Bohai Sea.</title>
        <authorList>
            <person name="Ji X."/>
        </authorList>
    </citation>
    <scope>NUCLEOTIDE SEQUENCE [LARGE SCALE GENOMIC DNA]</scope>
    <source>
        <strain evidence="3 4">BH-SD19</strain>
    </source>
</reference>
<dbReference type="GO" id="GO:0005737">
    <property type="term" value="C:cytoplasm"/>
    <property type="evidence" value="ECO:0007669"/>
    <property type="project" value="UniProtKB-SubCell"/>
</dbReference>
<comment type="subcellular location">
    <subcellularLocation>
        <location evidence="2">Cytoplasm</location>
    </subcellularLocation>
</comment>
<sequence length="277" mass="28957">MYDSLHHRAPAGPVGAMSARAVLASELNGKGRISRIRTLRSDGPLVLRKSNPKGPEPLTRRRHDVARVALAAGTAGPLGGDDYALDVNVGAGSTLVLQEVSAMLILPGQGGAQSKMAINITVEQGATFVWWAEPVIAAHRCNHLHDVRIALAPDARMILREEILLGRHGEAPGDFSSRLRITRGGLALYDQQIAFGPSSDGWDGAAVLGGHRATGSVIAVDPDWVDAPPAAAPFDQNAALTPLAGPGAAIGAVAPDSLELRRLLMRGVTELGPSWAT</sequence>
<evidence type="ECO:0000256" key="2">
    <source>
        <dbReference type="HAMAP-Rule" id="MF_01384"/>
    </source>
</evidence>
<dbReference type="InterPro" id="IPR002669">
    <property type="entry name" value="UreD"/>
</dbReference>
<name>A0A2T7G874_9RHOB</name>
<dbReference type="RefSeq" id="WP_108691478.1">
    <property type="nucleotide sequence ID" value="NZ_QCYH01000003.1"/>
</dbReference>
<dbReference type="AlphaFoldDB" id="A0A2T7G874"/>
<dbReference type="Pfam" id="PF01774">
    <property type="entry name" value="UreD"/>
    <property type="match status" value="1"/>
</dbReference>
<organism evidence="3 4">
    <name type="scientific">Pelagivirga sediminicola</name>
    <dbReference type="NCBI Taxonomy" id="2170575"/>
    <lineage>
        <taxon>Bacteria</taxon>
        <taxon>Pseudomonadati</taxon>
        <taxon>Pseudomonadota</taxon>
        <taxon>Alphaproteobacteria</taxon>
        <taxon>Rhodobacterales</taxon>
        <taxon>Paracoccaceae</taxon>
        <taxon>Pelagivirga</taxon>
    </lineage>
</organism>
<dbReference type="OrthoDB" id="9798842at2"/>
<protein>
    <recommendedName>
        <fullName evidence="2">Urease accessory protein UreD</fullName>
    </recommendedName>
</protein>
<dbReference type="HAMAP" id="MF_01384">
    <property type="entry name" value="UreD"/>
    <property type="match status" value="1"/>
</dbReference>
<gene>
    <name evidence="2" type="primary">ureD</name>
    <name evidence="3" type="ORF">DC366_06880</name>
</gene>
<keyword evidence="2" id="KW-0996">Nickel insertion</keyword>
<keyword evidence="1 2" id="KW-0143">Chaperone</keyword>
<keyword evidence="2" id="KW-0963">Cytoplasm</keyword>
<dbReference type="Proteomes" id="UP000244446">
    <property type="component" value="Unassembled WGS sequence"/>
</dbReference>
<evidence type="ECO:0000256" key="1">
    <source>
        <dbReference type="ARBA" id="ARBA00023186"/>
    </source>
</evidence>
<accession>A0A2T7G874</accession>
<dbReference type="EMBL" id="QCYH01000003">
    <property type="protein sequence ID" value="PVA10619.1"/>
    <property type="molecule type" value="Genomic_DNA"/>
</dbReference>
<comment type="caution">
    <text evidence="3">The sequence shown here is derived from an EMBL/GenBank/DDBJ whole genome shotgun (WGS) entry which is preliminary data.</text>
</comment>
<proteinExistence type="inferred from homology"/>
<comment type="subunit">
    <text evidence="2">UreD, UreF and UreG form a complex that acts as a GTP-hydrolysis-dependent molecular chaperone, activating the urease apoprotein by helping to assemble the nickel containing metallocenter of UreC. The UreE protein probably delivers the nickel.</text>
</comment>
<evidence type="ECO:0000313" key="3">
    <source>
        <dbReference type="EMBL" id="PVA10619.1"/>
    </source>
</evidence>
<dbReference type="GO" id="GO:0016151">
    <property type="term" value="F:nickel cation binding"/>
    <property type="evidence" value="ECO:0007669"/>
    <property type="project" value="UniProtKB-UniRule"/>
</dbReference>
<comment type="similarity">
    <text evidence="2">Belongs to the UreD family.</text>
</comment>
<evidence type="ECO:0000313" key="4">
    <source>
        <dbReference type="Proteomes" id="UP000244446"/>
    </source>
</evidence>
<comment type="function">
    <text evidence="2">Required for maturation of urease via the functional incorporation of the urease nickel metallocenter.</text>
</comment>